<reference evidence="1 2" key="1">
    <citation type="submission" date="2020-03" db="EMBL/GenBank/DDBJ databases">
        <title>Whole genome shotgun sequence of Phytohabitans flavus NBRC 107702.</title>
        <authorList>
            <person name="Komaki H."/>
            <person name="Tamura T."/>
        </authorList>
    </citation>
    <scope>NUCLEOTIDE SEQUENCE [LARGE SCALE GENOMIC DNA]</scope>
    <source>
        <strain evidence="1 2">NBRC 107702</strain>
    </source>
</reference>
<accession>A0A6F8XU15</accession>
<dbReference type="SUPFAM" id="SSF52980">
    <property type="entry name" value="Restriction endonuclease-like"/>
    <property type="match status" value="1"/>
</dbReference>
<dbReference type="InterPro" id="IPR011335">
    <property type="entry name" value="Restrct_endonuc-II-like"/>
</dbReference>
<gene>
    <name evidence="1" type="ORF">Pflav_037330</name>
</gene>
<evidence type="ECO:0008006" key="3">
    <source>
        <dbReference type="Google" id="ProtNLM"/>
    </source>
</evidence>
<organism evidence="1 2">
    <name type="scientific">Phytohabitans flavus</name>
    <dbReference type="NCBI Taxonomy" id="1076124"/>
    <lineage>
        <taxon>Bacteria</taxon>
        <taxon>Bacillati</taxon>
        <taxon>Actinomycetota</taxon>
        <taxon>Actinomycetes</taxon>
        <taxon>Micromonosporales</taxon>
        <taxon>Micromonosporaceae</taxon>
    </lineage>
</organism>
<keyword evidence="2" id="KW-1185">Reference proteome</keyword>
<dbReference type="KEGG" id="pfla:Pflav_037330"/>
<dbReference type="Proteomes" id="UP000502508">
    <property type="component" value="Chromosome"/>
</dbReference>
<name>A0A6F8XU15_9ACTN</name>
<protein>
    <recommendedName>
        <fullName evidence="3">DUF559 domain-containing protein</fullName>
    </recommendedName>
</protein>
<dbReference type="Gene3D" id="3.40.960.10">
    <property type="entry name" value="VSR Endonuclease"/>
    <property type="match status" value="1"/>
</dbReference>
<dbReference type="RefSeq" id="WP_173037144.1">
    <property type="nucleotide sequence ID" value="NZ_AP022870.1"/>
</dbReference>
<dbReference type="AlphaFoldDB" id="A0A6F8XU15"/>
<evidence type="ECO:0000313" key="2">
    <source>
        <dbReference type="Proteomes" id="UP000502508"/>
    </source>
</evidence>
<reference evidence="1 2" key="2">
    <citation type="submission" date="2020-03" db="EMBL/GenBank/DDBJ databases">
        <authorList>
            <person name="Ichikawa N."/>
            <person name="Kimura A."/>
            <person name="Kitahashi Y."/>
            <person name="Uohara A."/>
        </authorList>
    </citation>
    <scope>NUCLEOTIDE SEQUENCE [LARGE SCALE GENOMIC DNA]</scope>
    <source>
        <strain evidence="1 2">NBRC 107702</strain>
    </source>
</reference>
<evidence type="ECO:0000313" key="1">
    <source>
        <dbReference type="EMBL" id="BCB77323.1"/>
    </source>
</evidence>
<dbReference type="EMBL" id="AP022870">
    <property type="protein sequence ID" value="BCB77323.1"/>
    <property type="molecule type" value="Genomic_DNA"/>
</dbReference>
<proteinExistence type="predicted"/>
<sequence length="298" mass="33013">MPLPPRRPAALAGKIFLARDALARKLLTPAELRSAAWRPLFRGVYADASLTISHRHRCLAVCRYLLPSGGAVAGRSAAALYGAGTATTDEPVQVVVPRKIRFGPFSGLDVHGADLIDGDVRDLAGVRVTTPVRTCWDLAQWLDLVEAVVIVDILVQRRLVTVADLEAYATTRRGARGWRRLLRAATLADPGAESPQESRLRVRLVLAGVPAPVTQYVIERDGRFLARVDLAWPDQKVAVEYDGLWHAAHDQIHRDRQRLNRLLGADWLVLHVTSKRLAEDFDTFAAELRAALRRRTRA</sequence>